<comment type="caution">
    <text evidence="2">The sequence shown here is derived from an EMBL/GenBank/DDBJ whole genome shotgun (WGS) entry which is preliminary data.</text>
</comment>
<evidence type="ECO:0000313" key="2">
    <source>
        <dbReference type="EMBL" id="GFS46296.1"/>
    </source>
</evidence>
<feature type="region of interest" description="Disordered" evidence="1">
    <location>
        <begin position="1"/>
        <end position="22"/>
    </location>
</feature>
<organism evidence="2 3">
    <name type="scientific">Trichonephila inaurata madagascariensis</name>
    <dbReference type="NCBI Taxonomy" id="2747483"/>
    <lineage>
        <taxon>Eukaryota</taxon>
        <taxon>Metazoa</taxon>
        <taxon>Ecdysozoa</taxon>
        <taxon>Arthropoda</taxon>
        <taxon>Chelicerata</taxon>
        <taxon>Arachnida</taxon>
        <taxon>Araneae</taxon>
        <taxon>Araneomorphae</taxon>
        <taxon>Entelegynae</taxon>
        <taxon>Araneoidea</taxon>
        <taxon>Nephilidae</taxon>
        <taxon>Trichonephila</taxon>
        <taxon>Trichonephila inaurata</taxon>
    </lineage>
</organism>
<dbReference type="EMBL" id="BMAV01025976">
    <property type="protein sequence ID" value="GFS46296.1"/>
    <property type="molecule type" value="Genomic_DNA"/>
</dbReference>
<accession>A0A8X6KFY3</accession>
<evidence type="ECO:0000313" key="3">
    <source>
        <dbReference type="Proteomes" id="UP000886998"/>
    </source>
</evidence>
<dbReference type="AlphaFoldDB" id="A0A8X6KFY3"/>
<keyword evidence="3" id="KW-1185">Reference proteome</keyword>
<gene>
    <name evidence="2" type="ORF">TNIN_170751</name>
</gene>
<feature type="compositionally biased region" description="Basic residues" evidence="1">
    <location>
        <begin position="1"/>
        <end position="12"/>
    </location>
</feature>
<dbReference type="Proteomes" id="UP000886998">
    <property type="component" value="Unassembled WGS sequence"/>
</dbReference>
<name>A0A8X6KFY3_9ARAC</name>
<evidence type="ECO:0000256" key="1">
    <source>
        <dbReference type="SAM" id="MobiDB-lite"/>
    </source>
</evidence>
<protein>
    <submittedName>
        <fullName evidence="2">Uncharacterized protein</fullName>
    </submittedName>
</protein>
<proteinExistence type="predicted"/>
<reference evidence="2" key="1">
    <citation type="submission" date="2020-08" db="EMBL/GenBank/DDBJ databases">
        <title>Multicomponent nature underlies the extraordinary mechanical properties of spider dragline silk.</title>
        <authorList>
            <person name="Kono N."/>
            <person name="Nakamura H."/>
            <person name="Mori M."/>
            <person name="Yoshida Y."/>
            <person name="Ohtoshi R."/>
            <person name="Malay A.D."/>
            <person name="Moran D.A.P."/>
            <person name="Tomita M."/>
            <person name="Numata K."/>
            <person name="Arakawa K."/>
        </authorList>
    </citation>
    <scope>NUCLEOTIDE SEQUENCE</scope>
</reference>
<sequence length="85" mass="9431">MTCRGNHRLHPKKSSDKTRNSATIQTSHLEVAASVEVRLPRDQQQLLSGSEERVTEASGSLPSVSLGVAKPLHRYRHSRLTLALF</sequence>